<keyword evidence="2" id="KW-0812">Transmembrane</keyword>
<comment type="caution">
    <text evidence="3">The sequence shown here is derived from an EMBL/GenBank/DDBJ whole genome shotgun (WGS) entry which is preliminary data.</text>
</comment>
<feature type="region of interest" description="Disordered" evidence="1">
    <location>
        <begin position="1"/>
        <end position="32"/>
    </location>
</feature>
<dbReference type="Proteomes" id="UP000434172">
    <property type="component" value="Unassembled WGS sequence"/>
</dbReference>
<evidence type="ECO:0000313" key="4">
    <source>
        <dbReference type="Proteomes" id="UP000434172"/>
    </source>
</evidence>
<feature type="compositionally biased region" description="Basic and acidic residues" evidence="1">
    <location>
        <begin position="23"/>
        <end position="32"/>
    </location>
</feature>
<evidence type="ECO:0000256" key="1">
    <source>
        <dbReference type="SAM" id="MobiDB-lite"/>
    </source>
</evidence>
<proteinExistence type="predicted"/>
<protein>
    <submittedName>
        <fullName evidence="3">Uncharacterized protein</fullName>
    </submittedName>
</protein>
<organism evidence="3 4">
    <name type="scientific">Colletotrichum asianum</name>
    <dbReference type="NCBI Taxonomy" id="702518"/>
    <lineage>
        <taxon>Eukaryota</taxon>
        <taxon>Fungi</taxon>
        <taxon>Dikarya</taxon>
        <taxon>Ascomycota</taxon>
        <taxon>Pezizomycotina</taxon>
        <taxon>Sordariomycetes</taxon>
        <taxon>Hypocreomycetidae</taxon>
        <taxon>Glomerellales</taxon>
        <taxon>Glomerellaceae</taxon>
        <taxon>Colletotrichum</taxon>
        <taxon>Colletotrichum gloeosporioides species complex</taxon>
    </lineage>
</organism>
<keyword evidence="2" id="KW-1133">Transmembrane helix</keyword>
<evidence type="ECO:0000313" key="3">
    <source>
        <dbReference type="EMBL" id="KAF0318193.1"/>
    </source>
</evidence>
<dbReference type="EMBL" id="WOWK01000114">
    <property type="protein sequence ID" value="KAF0318193.1"/>
    <property type="molecule type" value="Genomic_DNA"/>
</dbReference>
<name>A0A8H3VZ89_9PEZI</name>
<dbReference type="AlphaFoldDB" id="A0A8H3VZ89"/>
<keyword evidence="4" id="KW-1185">Reference proteome</keyword>
<feature type="transmembrane region" description="Helical" evidence="2">
    <location>
        <begin position="46"/>
        <end position="66"/>
    </location>
</feature>
<sequence>MADYTSCETTAPPDETHTPTTQKQEHSEPETLPRDISGWKWAVTSIFLYSLDGTIVAVIQATSLFMKREKLFVNASVAAV</sequence>
<evidence type="ECO:0000256" key="2">
    <source>
        <dbReference type="SAM" id="Phobius"/>
    </source>
</evidence>
<gene>
    <name evidence="3" type="ORF">GQ607_014561</name>
</gene>
<accession>A0A8H3VZ89</accession>
<keyword evidence="2" id="KW-0472">Membrane</keyword>
<reference evidence="3 4" key="1">
    <citation type="submission" date="2019-12" db="EMBL/GenBank/DDBJ databases">
        <title>A genome sequence resource for the geographically widespread anthracnose pathogen Colletotrichum asianum.</title>
        <authorList>
            <person name="Meng Y."/>
        </authorList>
    </citation>
    <scope>NUCLEOTIDE SEQUENCE [LARGE SCALE GENOMIC DNA]</scope>
    <source>
        <strain evidence="3 4">ICMP 18580</strain>
    </source>
</reference>